<dbReference type="Gene3D" id="3.30.70.330">
    <property type="match status" value="1"/>
</dbReference>
<keyword evidence="8" id="KW-1185">Reference proteome</keyword>
<dbReference type="InterPro" id="IPR026896">
    <property type="entry name" value="CSTF_C"/>
</dbReference>
<evidence type="ECO:0000256" key="4">
    <source>
        <dbReference type="SAM" id="SignalP"/>
    </source>
</evidence>
<dbReference type="Gene3D" id="1.25.40.630">
    <property type="match status" value="1"/>
</dbReference>
<dbReference type="Gene3D" id="1.10.20.70">
    <property type="entry name" value="Transcription termination and cleavage factor, C-terminal domain"/>
    <property type="match status" value="1"/>
</dbReference>
<dbReference type="EMBL" id="JAFCIX010000545">
    <property type="protein sequence ID" value="KAH6588082.1"/>
    <property type="molecule type" value="Genomic_DNA"/>
</dbReference>
<proteinExistence type="predicted"/>
<evidence type="ECO:0008006" key="9">
    <source>
        <dbReference type="Google" id="ProtNLM"/>
    </source>
</evidence>
<dbReference type="InterPro" id="IPR012677">
    <property type="entry name" value="Nucleotide-bd_a/b_plait_sf"/>
</dbReference>
<accession>A0ABQ8EX75</accession>
<evidence type="ECO:0000313" key="8">
    <source>
        <dbReference type="Proteomes" id="UP001648503"/>
    </source>
</evidence>
<dbReference type="Pfam" id="PF14304">
    <property type="entry name" value="CSTF_C"/>
    <property type="match status" value="1"/>
</dbReference>
<protein>
    <recommendedName>
        <fullName evidence="9">Cleavage stimulation factor subunit 2 hinge domain-containing protein</fullName>
    </recommendedName>
</protein>
<evidence type="ECO:0000256" key="2">
    <source>
        <dbReference type="ARBA" id="ARBA00023242"/>
    </source>
</evidence>
<sequence length="290" mass="31530">MHLGIINQLVHGLLLVSSVAKANVDSNIEKRLRLLFVYESYFLRQNHVSGSLCRKYQLRPVRDSNNRYLQRDHETAASAVRNLNNYEISGRPLRVAFADADKEAGPDGGPVNWSEEDSRRGVPGNTAALGATPRVLQGVTSSEAIAQAVASFQASQLTELLGHLKLMIQTSPDQCRTLLIKNPQLAYAVFQALLTINAVDQPTMQRILQTPTAPAPLPPIPVPAPIALPIAQPHVAPASAPSQAQLANLIEEQQKQLLLQVLNLTPEQISALPADQQQQILALRAQVLGV</sequence>
<keyword evidence="4" id="KW-0732">Signal</keyword>
<feature type="signal peptide" evidence="4">
    <location>
        <begin position="1"/>
        <end position="22"/>
    </location>
</feature>
<comment type="subcellular location">
    <subcellularLocation>
        <location evidence="1">Nucleus</location>
    </subcellularLocation>
</comment>
<dbReference type="Pfam" id="PF14327">
    <property type="entry name" value="CSTF2_hinge"/>
    <property type="match status" value="1"/>
</dbReference>
<comment type="caution">
    <text evidence="7">The sequence shown here is derived from an EMBL/GenBank/DDBJ whole genome shotgun (WGS) entry which is preliminary data.</text>
</comment>
<evidence type="ECO:0000313" key="7">
    <source>
        <dbReference type="EMBL" id="KAH6588082.1"/>
    </source>
</evidence>
<feature type="domain" description="Transcription termination and cleavage factor C-terminal" evidence="5">
    <location>
        <begin position="251"/>
        <end position="286"/>
    </location>
</feature>
<feature type="chain" id="PRO_5046853974" description="Cleavage stimulation factor subunit 2 hinge domain-containing protein" evidence="4">
    <location>
        <begin position="23"/>
        <end position="290"/>
    </location>
</feature>
<dbReference type="Proteomes" id="UP001648503">
    <property type="component" value="Unassembled WGS sequence"/>
</dbReference>
<gene>
    <name evidence="7" type="ORF">BASA50_010944</name>
</gene>
<dbReference type="PANTHER" id="PTHR45735">
    <property type="entry name" value="CLEAVAGE STIMULATION FACTOR SUBUNIT 2"/>
    <property type="match status" value="1"/>
</dbReference>
<feature type="domain" description="Cleavage stimulation factor subunit 2 hinge" evidence="6">
    <location>
        <begin position="136"/>
        <end position="208"/>
    </location>
</feature>
<dbReference type="InterPro" id="IPR025742">
    <property type="entry name" value="CSTF2_hinge"/>
</dbReference>
<evidence type="ECO:0000259" key="6">
    <source>
        <dbReference type="Pfam" id="PF14327"/>
    </source>
</evidence>
<dbReference type="InterPro" id="IPR035979">
    <property type="entry name" value="RBD_domain_sf"/>
</dbReference>
<evidence type="ECO:0000259" key="5">
    <source>
        <dbReference type="Pfam" id="PF14304"/>
    </source>
</evidence>
<evidence type="ECO:0000256" key="1">
    <source>
        <dbReference type="ARBA" id="ARBA00004123"/>
    </source>
</evidence>
<keyword evidence="2" id="KW-0539">Nucleus</keyword>
<name>A0ABQ8EX75_9FUNG</name>
<dbReference type="SUPFAM" id="SSF54928">
    <property type="entry name" value="RNA-binding domain, RBD"/>
    <property type="match status" value="1"/>
</dbReference>
<organism evidence="7 8">
    <name type="scientific">Batrachochytrium salamandrivorans</name>
    <dbReference type="NCBI Taxonomy" id="1357716"/>
    <lineage>
        <taxon>Eukaryota</taxon>
        <taxon>Fungi</taxon>
        <taxon>Fungi incertae sedis</taxon>
        <taxon>Chytridiomycota</taxon>
        <taxon>Chytridiomycota incertae sedis</taxon>
        <taxon>Chytridiomycetes</taxon>
        <taxon>Rhizophydiales</taxon>
        <taxon>Rhizophydiales incertae sedis</taxon>
        <taxon>Batrachochytrium</taxon>
    </lineage>
</organism>
<dbReference type="InterPro" id="IPR038192">
    <property type="entry name" value="CSTF_C_sf"/>
</dbReference>
<evidence type="ECO:0000256" key="3">
    <source>
        <dbReference type="SAM" id="MobiDB-lite"/>
    </source>
</evidence>
<dbReference type="PANTHER" id="PTHR45735:SF2">
    <property type="entry name" value="CLEAVAGE STIMULATION FACTOR SUBUNIT 2"/>
    <property type="match status" value="1"/>
</dbReference>
<feature type="region of interest" description="Disordered" evidence="3">
    <location>
        <begin position="103"/>
        <end position="127"/>
    </location>
</feature>
<reference evidence="7 8" key="1">
    <citation type="submission" date="2021-02" db="EMBL/GenBank/DDBJ databases">
        <title>Variation within the Batrachochytrium salamandrivorans European outbreak.</title>
        <authorList>
            <person name="Kelly M."/>
            <person name="Pasmans F."/>
            <person name="Shea T.P."/>
            <person name="Munoz J.F."/>
            <person name="Carranza S."/>
            <person name="Cuomo C.A."/>
            <person name="Martel A."/>
        </authorList>
    </citation>
    <scope>NUCLEOTIDE SEQUENCE [LARGE SCALE GENOMIC DNA]</scope>
    <source>
        <strain evidence="7 8">AMFP18/2</strain>
    </source>
</reference>